<accession>A0ABQ5XUN1</accession>
<name>A0ABQ5XUN1_9GAMM</name>
<keyword evidence="9 10" id="KW-0143">Chaperone</keyword>
<dbReference type="InterPro" id="IPR018323">
    <property type="entry name" value="OM_lipoprot_carrier_LolA_Pbac"/>
</dbReference>
<comment type="function">
    <text evidence="10">Participates in the translocation of lipoproteins from the inner membrane to the outer membrane. Only forms a complex with a lipoprotein if the residue after the N-terminal Cys is not an aspartate (The Asp acts as a targeting signal to indicate that the lipoprotein should stay in the inner membrane).</text>
</comment>
<keyword evidence="6 10" id="KW-0732">Signal</keyword>
<keyword evidence="11" id="KW-0449">Lipoprotein</keyword>
<evidence type="ECO:0000256" key="5">
    <source>
        <dbReference type="ARBA" id="ARBA00022448"/>
    </source>
</evidence>
<dbReference type="SUPFAM" id="SSF89392">
    <property type="entry name" value="Prokaryotic lipoproteins and lipoprotein localization factors"/>
    <property type="match status" value="1"/>
</dbReference>
<dbReference type="RefSeq" id="WP_284323114.1">
    <property type="nucleotide sequence ID" value="NZ_BSOB01000061.1"/>
</dbReference>
<keyword evidence="12" id="KW-1185">Reference proteome</keyword>
<dbReference type="HAMAP" id="MF_00240">
    <property type="entry name" value="LolA"/>
    <property type="match status" value="1"/>
</dbReference>
<reference evidence="12" key="1">
    <citation type="journal article" date="2019" name="Int. J. Syst. Evol. Microbiol.">
        <title>The Global Catalogue of Microorganisms (GCM) 10K type strain sequencing project: providing services to taxonomists for standard genome sequencing and annotation.</title>
        <authorList>
            <consortium name="The Broad Institute Genomics Platform"/>
            <consortium name="The Broad Institute Genome Sequencing Center for Infectious Disease"/>
            <person name="Wu L."/>
            <person name="Ma J."/>
        </authorList>
    </citation>
    <scope>NUCLEOTIDE SEQUENCE [LARGE SCALE GENOMIC DNA]</scope>
    <source>
        <strain evidence="12">NBRC 111980</strain>
    </source>
</reference>
<proteinExistence type="inferred from homology"/>
<evidence type="ECO:0000256" key="3">
    <source>
        <dbReference type="ARBA" id="ARBA00011245"/>
    </source>
</evidence>
<keyword evidence="8 10" id="KW-0653">Protein transport</keyword>
<comment type="subunit">
    <text evidence="3 10">Monomer.</text>
</comment>
<comment type="similarity">
    <text evidence="2 10">Belongs to the LolA family.</text>
</comment>
<sequence precursor="true">MKRLRFVAFFALLVLLASSIVQAATGPARTRLDAFAQGLHALSGNFSQTLTDPNGKTSKTSNGTLVLEAPHQFRWDTLAPYKQTIVADGSRVWLYDPDLEQVTVRRQDTEEAHSPLTVLTDLSQLDKEFHVVEQGEHDGLVWLRLTSNGKEPQFSYADLGFDANGLARMQFKDQLGATTDIRFSNWKRNPAIPPQDFNFTPPKGADVIGDLPELTTQPLKN</sequence>
<dbReference type="Gene3D" id="2.50.20.10">
    <property type="entry name" value="Lipoprotein localisation LolA/LolB/LppX"/>
    <property type="match status" value="1"/>
</dbReference>
<dbReference type="InterPro" id="IPR029046">
    <property type="entry name" value="LolA/LolB/LppX"/>
</dbReference>
<dbReference type="InterPro" id="IPR004564">
    <property type="entry name" value="OM_lipoprot_carrier_LolA-like"/>
</dbReference>
<keyword evidence="5 10" id="KW-0813">Transport</keyword>
<feature type="chain" id="PRO_5044946519" description="Outer-membrane lipoprotein carrier protein" evidence="10">
    <location>
        <begin position="24"/>
        <end position="221"/>
    </location>
</feature>
<evidence type="ECO:0000313" key="11">
    <source>
        <dbReference type="EMBL" id="GLQ95437.1"/>
    </source>
</evidence>
<dbReference type="NCBIfam" id="TIGR00547">
    <property type="entry name" value="lolA"/>
    <property type="match status" value="1"/>
</dbReference>
<dbReference type="PANTHER" id="PTHR35869:SF1">
    <property type="entry name" value="OUTER-MEMBRANE LIPOPROTEIN CARRIER PROTEIN"/>
    <property type="match status" value="1"/>
</dbReference>
<organism evidence="11 12">
    <name type="scientific">Dyella acidisoli</name>
    <dbReference type="NCBI Taxonomy" id="1867834"/>
    <lineage>
        <taxon>Bacteria</taxon>
        <taxon>Pseudomonadati</taxon>
        <taxon>Pseudomonadota</taxon>
        <taxon>Gammaproteobacteria</taxon>
        <taxon>Lysobacterales</taxon>
        <taxon>Rhodanobacteraceae</taxon>
        <taxon>Dyella</taxon>
    </lineage>
</organism>
<evidence type="ECO:0000256" key="7">
    <source>
        <dbReference type="ARBA" id="ARBA00022764"/>
    </source>
</evidence>
<evidence type="ECO:0000313" key="12">
    <source>
        <dbReference type="Proteomes" id="UP001156670"/>
    </source>
</evidence>
<evidence type="ECO:0000256" key="2">
    <source>
        <dbReference type="ARBA" id="ARBA00007615"/>
    </source>
</evidence>
<dbReference type="EMBL" id="BSOB01000061">
    <property type="protein sequence ID" value="GLQ95437.1"/>
    <property type="molecule type" value="Genomic_DNA"/>
</dbReference>
<feature type="signal peptide" evidence="10">
    <location>
        <begin position="1"/>
        <end position="23"/>
    </location>
</feature>
<dbReference type="CDD" id="cd16325">
    <property type="entry name" value="LolA"/>
    <property type="match status" value="1"/>
</dbReference>
<gene>
    <name evidence="10 11" type="primary">lolA</name>
    <name evidence="11" type="ORF">GCM10007901_43920</name>
</gene>
<dbReference type="Pfam" id="PF03548">
    <property type="entry name" value="LolA"/>
    <property type="match status" value="1"/>
</dbReference>
<keyword evidence="7 10" id="KW-0574">Periplasm</keyword>
<comment type="caution">
    <text evidence="11">The sequence shown here is derived from an EMBL/GenBank/DDBJ whole genome shotgun (WGS) entry which is preliminary data.</text>
</comment>
<evidence type="ECO:0000256" key="1">
    <source>
        <dbReference type="ARBA" id="ARBA00004418"/>
    </source>
</evidence>
<dbReference type="PANTHER" id="PTHR35869">
    <property type="entry name" value="OUTER-MEMBRANE LIPOPROTEIN CARRIER PROTEIN"/>
    <property type="match status" value="1"/>
</dbReference>
<dbReference type="Proteomes" id="UP001156670">
    <property type="component" value="Unassembled WGS sequence"/>
</dbReference>
<evidence type="ECO:0000256" key="9">
    <source>
        <dbReference type="ARBA" id="ARBA00023186"/>
    </source>
</evidence>
<evidence type="ECO:0000256" key="4">
    <source>
        <dbReference type="ARBA" id="ARBA00014035"/>
    </source>
</evidence>
<evidence type="ECO:0000256" key="6">
    <source>
        <dbReference type="ARBA" id="ARBA00022729"/>
    </source>
</evidence>
<protein>
    <recommendedName>
        <fullName evidence="4 10">Outer-membrane lipoprotein carrier protein</fullName>
    </recommendedName>
</protein>
<evidence type="ECO:0000256" key="10">
    <source>
        <dbReference type="HAMAP-Rule" id="MF_00240"/>
    </source>
</evidence>
<comment type="subcellular location">
    <subcellularLocation>
        <location evidence="1 10">Periplasm</location>
    </subcellularLocation>
</comment>
<evidence type="ECO:0000256" key="8">
    <source>
        <dbReference type="ARBA" id="ARBA00022927"/>
    </source>
</evidence>